<sequence length="644" mass="76264">MDEKKKVVKECIGYLEELNIKLNLDSFEQCVESYYDFININNNNNNNIVLDAKPGHGKTTALYCFVNYLINNTKESLLLVFKEIEQQYLMEEFLLNLNSKKVVKRKLLNVNQENQNMNSTSKYQQIITITHARLENLILNKQFGLKKSDLEIKKLLELDSIEKRKIIIDEEPNLFYYEEFKVDDNSWIDEQKIKKAYDYSKETSYQIKMPYKEGYTSNIILYQTFIRCMIQMLIIQEQLANTSCETKALINHQTKEDRESFNTFFEKIEKKIESGEIFEREFIKRFMCFKALYYHDNVGFFTPEQDSNPKTIIVANKIDFNILGSDILIMDGTASYFTEKYRQLGFVIKQVADSINYKRADIIIRNINSSASRRDTKKILYSKQILHDISEVKNDFKLRDVPLIPKKSDAEAFKIKIDRNQNYNDIEYVSKHIFNTRGSNELNSLTSIYITSLPIKPPNYYRAFASVLYSKRLDYRLRELINQENLENSGWFVDEKLQKIYMREILNELIQIIMRTDLRNLQSEEKIYIFIATILVDLIQNAFEITKFKVIQPKANSTTIKMQMKIKEKCKEIRKFFDNEIVETKLSIGRIGKGKSIQSFINNQYDNNKEYFDKKLNEYGLEMVIELHGTQKRKYIKKVRAIDE</sequence>
<evidence type="ECO:0008006" key="5">
    <source>
        <dbReference type="Google" id="ProtNLM"/>
    </source>
</evidence>
<dbReference type="Proteomes" id="UP000297725">
    <property type="component" value="Unassembled WGS sequence"/>
</dbReference>
<reference evidence="2 4" key="1">
    <citation type="submission" date="2019-03" db="EMBL/GenBank/DDBJ databases">
        <title>Vagococcus sp. was isolated fron gut of Carduelis flavirostris.</title>
        <authorList>
            <person name="Ge Y."/>
        </authorList>
    </citation>
    <scope>NUCLEOTIDE SEQUENCE [LARGE SCALE GENOMIC DNA]</scope>
    <source>
        <strain evidence="2 4">CF-210</strain>
    </source>
</reference>
<reference evidence="1 3" key="2">
    <citation type="journal article" date="2020" name="Int. J. Syst. Evol. Microbiol.">
        <title>Vagococcus xieshaowenii sp. nov., isolated from snow finch (Montifringilla taczanowskii) cloacal content.</title>
        <authorList>
            <person name="Ge Y."/>
            <person name="Yang J."/>
            <person name="Lai X.H."/>
            <person name="Zhang G."/>
            <person name="Jin D."/>
            <person name="Lu S."/>
            <person name="Wang B."/>
            <person name="Huang Y."/>
            <person name="Huang Y."/>
            <person name="Ren Z."/>
            <person name="Zhang X."/>
            <person name="Xu J."/>
        </authorList>
    </citation>
    <scope>NUCLEOTIDE SEQUENCE [LARGE SCALE GENOMIC DNA]</scope>
    <source>
        <strain evidence="1">Personal::cf-49</strain>
        <strain evidence="3">personal::cf-49</strain>
    </source>
</reference>
<accession>A0AAJ5JQB5</accession>
<evidence type="ECO:0000313" key="4">
    <source>
        <dbReference type="Proteomes" id="UP000297725"/>
    </source>
</evidence>
<proteinExistence type="predicted"/>
<gene>
    <name evidence="2" type="ORF">E4031_06555</name>
    <name evidence="1" type="ORF">E4Z98_05220</name>
</gene>
<dbReference type="EMBL" id="SRHU01000024">
    <property type="protein sequence ID" value="TFZ40448.1"/>
    <property type="molecule type" value="Genomic_DNA"/>
</dbReference>
<protein>
    <recommendedName>
        <fullName evidence="5">Helicase/UvrB N-terminal domain-containing protein</fullName>
    </recommendedName>
</protein>
<organism evidence="2 4">
    <name type="scientific">Vagococcus xieshaowenii</name>
    <dbReference type="NCBI Taxonomy" id="2562451"/>
    <lineage>
        <taxon>Bacteria</taxon>
        <taxon>Bacillati</taxon>
        <taxon>Bacillota</taxon>
        <taxon>Bacilli</taxon>
        <taxon>Lactobacillales</taxon>
        <taxon>Enterococcaceae</taxon>
        <taxon>Vagococcus</taxon>
    </lineage>
</organism>
<dbReference type="EMBL" id="CP038865">
    <property type="protein sequence ID" value="QCA28744.1"/>
    <property type="molecule type" value="Genomic_DNA"/>
</dbReference>
<evidence type="ECO:0000313" key="2">
    <source>
        <dbReference type="EMBL" id="TFZ40448.1"/>
    </source>
</evidence>
<name>A0AAJ5JQB5_9ENTE</name>
<dbReference type="RefSeq" id="WP_135254651.1">
    <property type="nucleotide sequence ID" value="NZ_CP038865.1"/>
</dbReference>
<evidence type="ECO:0000313" key="1">
    <source>
        <dbReference type="EMBL" id="QCA28744.1"/>
    </source>
</evidence>
<keyword evidence="3" id="KW-1185">Reference proteome</keyword>
<dbReference type="Proteomes" id="UP000296883">
    <property type="component" value="Chromosome"/>
</dbReference>
<dbReference type="AlphaFoldDB" id="A0AAJ5JQB5"/>
<evidence type="ECO:0000313" key="3">
    <source>
        <dbReference type="Proteomes" id="UP000296883"/>
    </source>
</evidence>